<dbReference type="AlphaFoldDB" id="K1L9M4"/>
<gene>
    <name evidence="1" type="ORF">B879_02480</name>
</gene>
<reference evidence="1 2" key="1">
    <citation type="journal article" date="2012" name="J. Bacteriol.">
        <title>Draft Genome Sequence of Cecembia lonarensis Strain LW9T, Isolated from Lonar Lake, a Haloalkaline Lake in India.</title>
        <authorList>
            <person name="Shivaji S."/>
            <person name="Ara S."/>
            <person name="Singh A."/>
            <person name="Pinnaka A.K."/>
        </authorList>
    </citation>
    <scope>NUCLEOTIDE SEQUENCE [LARGE SCALE GENOMIC DNA]</scope>
    <source>
        <strain evidence="1 2">LW9</strain>
    </source>
</reference>
<comment type="caution">
    <text evidence="1">The sequence shown here is derived from an EMBL/GenBank/DDBJ whole genome shotgun (WGS) entry which is preliminary data.</text>
</comment>
<accession>K1L9M4</accession>
<evidence type="ECO:0000313" key="1">
    <source>
        <dbReference type="EMBL" id="EKB48912.1"/>
    </source>
</evidence>
<sequence length="71" mass="8209">MSNNDLVFIRFFGLGDFGSRLSPARSMRAWTSSKDIAKLESLVGNQYVMDQSLREGFNLKNYNHDFIFELI</sequence>
<evidence type="ECO:0000313" key="2">
    <source>
        <dbReference type="Proteomes" id="UP000004478"/>
    </source>
</evidence>
<dbReference type="Proteomes" id="UP000004478">
    <property type="component" value="Unassembled WGS sequence"/>
</dbReference>
<organism evidence="1 2">
    <name type="scientific">Cecembia lonarensis (strain CCUG 58316 / KCTC 22772 / LW9)</name>
    <dbReference type="NCBI Taxonomy" id="1225176"/>
    <lineage>
        <taxon>Bacteria</taxon>
        <taxon>Pseudomonadati</taxon>
        <taxon>Bacteroidota</taxon>
        <taxon>Cytophagia</taxon>
        <taxon>Cytophagales</taxon>
        <taxon>Cyclobacteriaceae</taxon>
        <taxon>Cecembia</taxon>
    </lineage>
</organism>
<keyword evidence="2" id="KW-1185">Reference proteome</keyword>
<proteinExistence type="predicted"/>
<protein>
    <submittedName>
        <fullName evidence="1">Uncharacterized protein</fullName>
    </submittedName>
</protein>
<dbReference type="EMBL" id="AMGM01000038">
    <property type="protein sequence ID" value="EKB48912.1"/>
    <property type="molecule type" value="Genomic_DNA"/>
</dbReference>
<name>K1L9M4_CECL9</name>